<dbReference type="EMBL" id="MU004198">
    <property type="protein sequence ID" value="KAF2489596.1"/>
    <property type="molecule type" value="Genomic_DNA"/>
</dbReference>
<dbReference type="PROSITE" id="PS50103">
    <property type="entry name" value="ZF_C3H1"/>
    <property type="match status" value="1"/>
</dbReference>
<evidence type="ECO:0000259" key="3">
    <source>
        <dbReference type="PROSITE" id="PS50103"/>
    </source>
</evidence>
<evidence type="ECO:0000313" key="4">
    <source>
        <dbReference type="EMBL" id="KAF2489596.1"/>
    </source>
</evidence>
<evidence type="ECO:0000313" key="5">
    <source>
        <dbReference type="Proteomes" id="UP000799750"/>
    </source>
</evidence>
<sequence>MASIATPSDAIDWATIMNDAAEAGKMESPPAPMKVVKKCRFFGTSQGCPFGPQCLYNHIEKDGTVVQTSLCPPTEPTGSKHRRSDQSHRAEGSSKKAQLNPEAVPFGDSATWKKKAVVNITADGERTKKENGENRSLAASGHKFVAPSLRTFHNGVELPFCPGKGDGEGAEGSAAGGATSGNEMALKYISFFFCNRNEDSSKNPATG</sequence>
<dbReference type="GO" id="GO:0008270">
    <property type="term" value="F:zinc ion binding"/>
    <property type="evidence" value="ECO:0007669"/>
    <property type="project" value="UniProtKB-KW"/>
</dbReference>
<evidence type="ECO:0000256" key="1">
    <source>
        <dbReference type="PROSITE-ProRule" id="PRU00723"/>
    </source>
</evidence>
<reference evidence="4" key="1">
    <citation type="journal article" date="2020" name="Stud. Mycol.">
        <title>101 Dothideomycetes genomes: a test case for predicting lifestyles and emergence of pathogens.</title>
        <authorList>
            <person name="Haridas S."/>
            <person name="Albert R."/>
            <person name="Binder M."/>
            <person name="Bloem J."/>
            <person name="Labutti K."/>
            <person name="Salamov A."/>
            <person name="Andreopoulos B."/>
            <person name="Baker S."/>
            <person name="Barry K."/>
            <person name="Bills G."/>
            <person name="Bluhm B."/>
            <person name="Cannon C."/>
            <person name="Castanera R."/>
            <person name="Culley D."/>
            <person name="Daum C."/>
            <person name="Ezra D."/>
            <person name="Gonzalez J."/>
            <person name="Henrissat B."/>
            <person name="Kuo A."/>
            <person name="Liang C."/>
            <person name="Lipzen A."/>
            <person name="Lutzoni F."/>
            <person name="Magnuson J."/>
            <person name="Mondo S."/>
            <person name="Nolan M."/>
            <person name="Ohm R."/>
            <person name="Pangilinan J."/>
            <person name="Park H.-J."/>
            <person name="Ramirez L."/>
            <person name="Alfaro M."/>
            <person name="Sun H."/>
            <person name="Tritt A."/>
            <person name="Yoshinaga Y."/>
            <person name="Zwiers L.-H."/>
            <person name="Turgeon B."/>
            <person name="Goodwin S."/>
            <person name="Spatafora J."/>
            <person name="Crous P."/>
            <person name="Grigoriev I."/>
        </authorList>
    </citation>
    <scope>NUCLEOTIDE SEQUENCE</scope>
    <source>
        <strain evidence="4">CBS 269.34</strain>
    </source>
</reference>
<keyword evidence="1" id="KW-0862">Zinc</keyword>
<dbReference type="InterPro" id="IPR000571">
    <property type="entry name" value="Znf_CCCH"/>
</dbReference>
<dbReference type="Proteomes" id="UP000799750">
    <property type="component" value="Unassembled WGS sequence"/>
</dbReference>
<feature type="compositionally biased region" description="Basic and acidic residues" evidence="2">
    <location>
        <begin position="84"/>
        <end position="94"/>
    </location>
</feature>
<protein>
    <recommendedName>
        <fullName evidence="3">C3H1-type domain-containing protein</fullName>
    </recommendedName>
</protein>
<proteinExistence type="predicted"/>
<accession>A0A6A6QC61</accession>
<feature type="region of interest" description="Disordered" evidence="2">
    <location>
        <begin position="68"/>
        <end position="106"/>
    </location>
</feature>
<keyword evidence="1" id="KW-0479">Metal-binding</keyword>
<name>A0A6A6QC61_9PEZI</name>
<evidence type="ECO:0000256" key="2">
    <source>
        <dbReference type="SAM" id="MobiDB-lite"/>
    </source>
</evidence>
<dbReference type="AlphaFoldDB" id="A0A6A6QC61"/>
<feature type="domain" description="C3H1-type" evidence="3">
    <location>
        <begin position="33"/>
        <end position="61"/>
    </location>
</feature>
<gene>
    <name evidence="4" type="ORF">BU16DRAFT_531126</name>
</gene>
<dbReference type="OrthoDB" id="6414256at2759"/>
<feature type="zinc finger region" description="C3H1-type" evidence="1">
    <location>
        <begin position="33"/>
        <end position="61"/>
    </location>
</feature>
<organism evidence="4 5">
    <name type="scientific">Lophium mytilinum</name>
    <dbReference type="NCBI Taxonomy" id="390894"/>
    <lineage>
        <taxon>Eukaryota</taxon>
        <taxon>Fungi</taxon>
        <taxon>Dikarya</taxon>
        <taxon>Ascomycota</taxon>
        <taxon>Pezizomycotina</taxon>
        <taxon>Dothideomycetes</taxon>
        <taxon>Pleosporomycetidae</taxon>
        <taxon>Mytilinidiales</taxon>
        <taxon>Mytilinidiaceae</taxon>
        <taxon>Lophium</taxon>
    </lineage>
</organism>
<keyword evidence="5" id="KW-1185">Reference proteome</keyword>
<keyword evidence="1" id="KW-0863">Zinc-finger</keyword>